<accession>A0A9D4C1J9</accession>
<dbReference type="Proteomes" id="UP000828390">
    <property type="component" value="Unassembled WGS sequence"/>
</dbReference>
<dbReference type="EMBL" id="JAIWYP010000013">
    <property type="protein sequence ID" value="KAH3715471.1"/>
    <property type="molecule type" value="Genomic_DNA"/>
</dbReference>
<dbReference type="AlphaFoldDB" id="A0A9D4C1J9"/>
<name>A0A9D4C1J9_DREPO</name>
<gene>
    <name evidence="1" type="ORF">DPMN_058182</name>
</gene>
<keyword evidence="2" id="KW-1185">Reference proteome</keyword>
<comment type="caution">
    <text evidence="1">The sequence shown here is derived from an EMBL/GenBank/DDBJ whole genome shotgun (WGS) entry which is preliminary data.</text>
</comment>
<reference evidence="1" key="2">
    <citation type="submission" date="2020-11" db="EMBL/GenBank/DDBJ databases">
        <authorList>
            <person name="McCartney M.A."/>
            <person name="Auch B."/>
            <person name="Kono T."/>
            <person name="Mallez S."/>
            <person name="Becker A."/>
            <person name="Gohl D.M."/>
            <person name="Silverstein K.A.T."/>
            <person name="Koren S."/>
            <person name="Bechman K.B."/>
            <person name="Herman A."/>
            <person name="Abrahante J.E."/>
            <person name="Garbe J."/>
        </authorList>
    </citation>
    <scope>NUCLEOTIDE SEQUENCE</scope>
    <source>
        <strain evidence="1">Duluth1</strain>
        <tissue evidence="1">Whole animal</tissue>
    </source>
</reference>
<organism evidence="1 2">
    <name type="scientific">Dreissena polymorpha</name>
    <name type="common">Zebra mussel</name>
    <name type="synonym">Mytilus polymorpha</name>
    <dbReference type="NCBI Taxonomy" id="45954"/>
    <lineage>
        <taxon>Eukaryota</taxon>
        <taxon>Metazoa</taxon>
        <taxon>Spiralia</taxon>
        <taxon>Lophotrochozoa</taxon>
        <taxon>Mollusca</taxon>
        <taxon>Bivalvia</taxon>
        <taxon>Autobranchia</taxon>
        <taxon>Heteroconchia</taxon>
        <taxon>Euheterodonta</taxon>
        <taxon>Imparidentia</taxon>
        <taxon>Neoheterodontei</taxon>
        <taxon>Myida</taxon>
        <taxon>Dreissenoidea</taxon>
        <taxon>Dreissenidae</taxon>
        <taxon>Dreissena</taxon>
    </lineage>
</organism>
<proteinExistence type="predicted"/>
<protein>
    <submittedName>
        <fullName evidence="1">Uncharacterized protein</fullName>
    </submittedName>
</protein>
<sequence>MVCLIRTNLYPKVIGPSLRLQTRSEIIHHRLQRRCYSKDLTLQSQCYHNDYRDQGDSQIGMEIRFNKLQHM</sequence>
<reference evidence="1" key="1">
    <citation type="journal article" date="2019" name="bioRxiv">
        <title>The Genome of the Zebra Mussel, Dreissena polymorpha: A Resource for Invasive Species Research.</title>
        <authorList>
            <person name="McCartney M.A."/>
            <person name="Auch B."/>
            <person name="Kono T."/>
            <person name="Mallez S."/>
            <person name="Zhang Y."/>
            <person name="Obille A."/>
            <person name="Becker A."/>
            <person name="Abrahante J.E."/>
            <person name="Garbe J."/>
            <person name="Badalamenti J.P."/>
            <person name="Herman A."/>
            <person name="Mangelson H."/>
            <person name="Liachko I."/>
            <person name="Sullivan S."/>
            <person name="Sone E.D."/>
            <person name="Koren S."/>
            <person name="Silverstein K.A.T."/>
            <person name="Beckman K.B."/>
            <person name="Gohl D.M."/>
        </authorList>
    </citation>
    <scope>NUCLEOTIDE SEQUENCE</scope>
    <source>
        <strain evidence="1">Duluth1</strain>
        <tissue evidence="1">Whole animal</tissue>
    </source>
</reference>
<evidence type="ECO:0000313" key="1">
    <source>
        <dbReference type="EMBL" id="KAH3715471.1"/>
    </source>
</evidence>
<evidence type="ECO:0000313" key="2">
    <source>
        <dbReference type="Proteomes" id="UP000828390"/>
    </source>
</evidence>